<evidence type="ECO:0000313" key="1">
    <source>
        <dbReference type="EMBL" id="TEB37044.1"/>
    </source>
</evidence>
<sequence>MSRVKGDTELWSPGIFVDVRASLSDEILKTSRWTGGLVPIVSSHRVVGVHWNPNIIFTHLLGFPTPKKLCTHPLHLHLIPLSRESGRPSRFVVDLVSPLLLPATTSSPNIYPFTVRSCVPPSTAYITHGTKVPSPSPPPLKPPSASRAIAMAYNWFSSSSSRS</sequence>
<protein>
    <submittedName>
        <fullName evidence="1">Uncharacterized protein</fullName>
    </submittedName>
</protein>
<accession>A0A4Y7TSY9</accession>
<proteinExistence type="predicted"/>
<dbReference type="EMBL" id="QPFP01000005">
    <property type="protein sequence ID" value="TEB37044.1"/>
    <property type="molecule type" value="Genomic_DNA"/>
</dbReference>
<keyword evidence="2" id="KW-1185">Reference proteome</keyword>
<organism evidence="1 2">
    <name type="scientific">Coprinellus micaceus</name>
    <name type="common">Glistening ink-cap mushroom</name>
    <name type="synonym">Coprinus micaceus</name>
    <dbReference type="NCBI Taxonomy" id="71717"/>
    <lineage>
        <taxon>Eukaryota</taxon>
        <taxon>Fungi</taxon>
        <taxon>Dikarya</taxon>
        <taxon>Basidiomycota</taxon>
        <taxon>Agaricomycotina</taxon>
        <taxon>Agaricomycetes</taxon>
        <taxon>Agaricomycetidae</taxon>
        <taxon>Agaricales</taxon>
        <taxon>Agaricineae</taxon>
        <taxon>Psathyrellaceae</taxon>
        <taxon>Coprinellus</taxon>
    </lineage>
</organism>
<comment type="caution">
    <text evidence="1">The sequence shown here is derived from an EMBL/GenBank/DDBJ whole genome shotgun (WGS) entry which is preliminary data.</text>
</comment>
<dbReference type="Proteomes" id="UP000298030">
    <property type="component" value="Unassembled WGS sequence"/>
</dbReference>
<gene>
    <name evidence="1" type="ORF">FA13DRAFT_1787308</name>
</gene>
<evidence type="ECO:0000313" key="2">
    <source>
        <dbReference type="Proteomes" id="UP000298030"/>
    </source>
</evidence>
<dbReference type="AlphaFoldDB" id="A0A4Y7TSY9"/>
<reference evidence="1 2" key="1">
    <citation type="journal article" date="2019" name="Nat. Ecol. Evol.">
        <title>Megaphylogeny resolves global patterns of mushroom evolution.</title>
        <authorList>
            <person name="Varga T."/>
            <person name="Krizsan K."/>
            <person name="Foldi C."/>
            <person name="Dima B."/>
            <person name="Sanchez-Garcia M."/>
            <person name="Sanchez-Ramirez S."/>
            <person name="Szollosi G.J."/>
            <person name="Szarkandi J.G."/>
            <person name="Papp V."/>
            <person name="Albert L."/>
            <person name="Andreopoulos W."/>
            <person name="Angelini C."/>
            <person name="Antonin V."/>
            <person name="Barry K.W."/>
            <person name="Bougher N.L."/>
            <person name="Buchanan P."/>
            <person name="Buyck B."/>
            <person name="Bense V."/>
            <person name="Catcheside P."/>
            <person name="Chovatia M."/>
            <person name="Cooper J."/>
            <person name="Damon W."/>
            <person name="Desjardin D."/>
            <person name="Finy P."/>
            <person name="Geml J."/>
            <person name="Haridas S."/>
            <person name="Hughes K."/>
            <person name="Justo A."/>
            <person name="Karasinski D."/>
            <person name="Kautmanova I."/>
            <person name="Kiss B."/>
            <person name="Kocsube S."/>
            <person name="Kotiranta H."/>
            <person name="LaButti K.M."/>
            <person name="Lechner B.E."/>
            <person name="Liimatainen K."/>
            <person name="Lipzen A."/>
            <person name="Lukacs Z."/>
            <person name="Mihaltcheva S."/>
            <person name="Morgado L.N."/>
            <person name="Niskanen T."/>
            <person name="Noordeloos M.E."/>
            <person name="Ohm R.A."/>
            <person name="Ortiz-Santana B."/>
            <person name="Ovrebo C."/>
            <person name="Racz N."/>
            <person name="Riley R."/>
            <person name="Savchenko A."/>
            <person name="Shiryaev A."/>
            <person name="Soop K."/>
            <person name="Spirin V."/>
            <person name="Szebenyi C."/>
            <person name="Tomsovsky M."/>
            <person name="Tulloss R.E."/>
            <person name="Uehling J."/>
            <person name="Grigoriev I.V."/>
            <person name="Vagvolgyi C."/>
            <person name="Papp T."/>
            <person name="Martin F.M."/>
            <person name="Miettinen O."/>
            <person name="Hibbett D.S."/>
            <person name="Nagy L.G."/>
        </authorList>
    </citation>
    <scope>NUCLEOTIDE SEQUENCE [LARGE SCALE GENOMIC DNA]</scope>
    <source>
        <strain evidence="1 2">FP101781</strain>
    </source>
</reference>
<name>A0A4Y7TSY9_COPMI</name>